<proteinExistence type="predicted"/>
<organism evidence="1 2">
    <name type="scientific">Rhizobium leguminosarum</name>
    <dbReference type="NCBI Taxonomy" id="384"/>
    <lineage>
        <taxon>Bacteria</taxon>
        <taxon>Pseudomonadati</taxon>
        <taxon>Pseudomonadota</taxon>
        <taxon>Alphaproteobacteria</taxon>
        <taxon>Hyphomicrobiales</taxon>
        <taxon>Rhizobiaceae</taxon>
        <taxon>Rhizobium/Agrobacterium group</taxon>
        <taxon>Rhizobium</taxon>
    </lineage>
</organism>
<dbReference type="RefSeq" id="WP_183607422.1">
    <property type="nucleotide sequence ID" value="NZ_JACHAZ010000001.1"/>
</dbReference>
<dbReference type="EMBL" id="JACIGO010000002">
    <property type="protein sequence ID" value="MBB4290469.1"/>
    <property type="molecule type" value="Genomic_DNA"/>
</dbReference>
<accession>A0AAE2MJI4</accession>
<gene>
    <name evidence="1" type="ORF">GGE16_002509</name>
</gene>
<evidence type="ECO:0000313" key="1">
    <source>
        <dbReference type="EMBL" id="MBB4290469.1"/>
    </source>
</evidence>
<reference evidence="1 2" key="1">
    <citation type="submission" date="2020-08" db="EMBL/GenBank/DDBJ databases">
        <title>Genomic Encyclopedia of Type Strains, Phase IV (KMG-V): Genome sequencing to study the core and pangenomes of soil and plant-associated prokaryotes.</title>
        <authorList>
            <person name="Whitman W."/>
        </authorList>
    </citation>
    <scope>NUCLEOTIDE SEQUENCE [LARGE SCALE GENOMIC DNA]</scope>
    <source>
        <strain evidence="1 2">SEMIA 415</strain>
    </source>
</reference>
<dbReference type="AlphaFoldDB" id="A0AAE2MJI4"/>
<dbReference type="Proteomes" id="UP000538507">
    <property type="component" value="Unassembled WGS sequence"/>
</dbReference>
<protein>
    <submittedName>
        <fullName evidence="1">Uncharacterized protein</fullName>
    </submittedName>
</protein>
<comment type="caution">
    <text evidence="1">The sequence shown here is derived from an EMBL/GenBank/DDBJ whole genome shotgun (WGS) entry which is preliminary data.</text>
</comment>
<name>A0AAE2MJI4_RHILE</name>
<evidence type="ECO:0000313" key="2">
    <source>
        <dbReference type="Proteomes" id="UP000538507"/>
    </source>
</evidence>
<sequence>MPSNNLLKLYAKLAGFRLAVLASRACSDGDFSRVLHDRMVDGLDAAVAAISDQQSH</sequence>